<dbReference type="PANTHER" id="PTHR47526:SF3">
    <property type="entry name" value="PHD-TYPE DOMAIN-CONTAINING PROTEIN"/>
    <property type="match status" value="1"/>
</dbReference>
<evidence type="ECO:0000313" key="5">
    <source>
        <dbReference type="EMBL" id="KAH7986616.1"/>
    </source>
</evidence>
<dbReference type="EMBL" id="JABSTV010000346">
    <property type="protein sequence ID" value="KAH7986616.1"/>
    <property type="molecule type" value="Genomic_DNA"/>
</dbReference>
<dbReference type="GO" id="GO:0004527">
    <property type="term" value="F:exonuclease activity"/>
    <property type="evidence" value="ECO:0007669"/>
    <property type="project" value="UniProtKB-KW"/>
</dbReference>
<dbReference type="GO" id="GO:0006281">
    <property type="term" value="P:DNA repair"/>
    <property type="evidence" value="ECO:0007669"/>
    <property type="project" value="UniProtKB-ARBA"/>
</dbReference>
<dbReference type="Proteomes" id="UP000821837">
    <property type="component" value="Unassembled WGS sequence"/>
</dbReference>
<dbReference type="SUPFAM" id="SSF52980">
    <property type="entry name" value="Restriction endonuclease-like"/>
    <property type="match status" value="1"/>
</dbReference>
<keyword evidence="2" id="KW-0255">Endonuclease</keyword>
<keyword evidence="6" id="KW-1185">Reference proteome</keyword>
<accession>A0A9D4YRU8</accession>
<dbReference type="AlphaFoldDB" id="A0A9D4YRU8"/>
<dbReference type="Pfam" id="PF01771">
    <property type="entry name" value="Viral_alk_exo"/>
    <property type="match status" value="1"/>
</dbReference>
<dbReference type="Gene3D" id="3.90.320.10">
    <property type="match status" value="1"/>
</dbReference>
<dbReference type="InterPro" id="IPR011335">
    <property type="entry name" value="Restrct_endonuc-II-like"/>
</dbReference>
<gene>
    <name evidence="5" type="ORF">HPB52_024839</name>
</gene>
<keyword evidence="3" id="KW-0378">Hydrolase</keyword>
<organism evidence="5 6">
    <name type="scientific">Rhipicephalus sanguineus</name>
    <name type="common">Brown dog tick</name>
    <name type="synonym">Ixodes sanguineus</name>
    <dbReference type="NCBI Taxonomy" id="34632"/>
    <lineage>
        <taxon>Eukaryota</taxon>
        <taxon>Metazoa</taxon>
        <taxon>Ecdysozoa</taxon>
        <taxon>Arthropoda</taxon>
        <taxon>Chelicerata</taxon>
        <taxon>Arachnida</taxon>
        <taxon>Acari</taxon>
        <taxon>Parasitiformes</taxon>
        <taxon>Ixodida</taxon>
        <taxon>Ixodoidea</taxon>
        <taxon>Ixodidae</taxon>
        <taxon>Rhipicephalinae</taxon>
        <taxon>Rhipicephalus</taxon>
        <taxon>Rhipicephalus</taxon>
    </lineage>
</organism>
<dbReference type="InterPro" id="IPR011604">
    <property type="entry name" value="PDDEXK-like_dom_sf"/>
</dbReference>
<keyword evidence="4" id="KW-0269">Exonuclease</keyword>
<dbReference type="GO" id="GO:0004519">
    <property type="term" value="F:endonuclease activity"/>
    <property type="evidence" value="ECO:0007669"/>
    <property type="project" value="UniProtKB-KW"/>
</dbReference>
<evidence type="ECO:0000313" key="6">
    <source>
        <dbReference type="Proteomes" id="UP000821837"/>
    </source>
</evidence>
<evidence type="ECO:0000256" key="3">
    <source>
        <dbReference type="ARBA" id="ARBA00022801"/>
    </source>
</evidence>
<dbReference type="InterPro" id="IPR034720">
    <property type="entry name" value="Viral_alk_exo"/>
</dbReference>
<reference evidence="5" key="2">
    <citation type="submission" date="2021-09" db="EMBL/GenBank/DDBJ databases">
        <authorList>
            <person name="Jia N."/>
            <person name="Wang J."/>
            <person name="Shi W."/>
            <person name="Du L."/>
            <person name="Sun Y."/>
            <person name="Zhan W."/>
            <person name="Jiang J."/>
            <person name="Wang Q."/>
            <person name="Zhang B."/>
            <person name="Ji P."/>
            <person name="Sakyi L.B."/>
            <person name="Cui X."/>
            <person name="Yuan T."/>
            <person name="Jiang B."/>
            <person name="Yang W."/>
            <person name="Lam T.T.-Y."/>
            <person name="Chang Q."/>
            <person name="Ding S."/>
            <person name="Wang X."/>
            <person name="Zhu J."/>
            <person name="Ruan X."/>
            <person name="Zhao L."/>
            <person name="Wei J."/>
            <person name="Que T."/>
            <person name="Du C."/>
            <person name="Cheng J."/>
            <person name="Dai P."/>
            <person name="Han X."/>
            <person name="Huang E."/>
            <person name="Gao Y."/>
            <person name="Liu J."/>
            <person name="Shao H."/>
            <person name="Ye R."/>
            <person name="Li L."/>
            <person name="Wei W."/>
            <person name="Wang X."/>
            <person name="Wang C."/>
            <person name="Huo Q."/>
            <person name="Li W."/>
            <person name="Guo W."/>
            <person name="Chen H."/>
            <person name="Chen S."/>
            <person name="Zhou L."/>
            <person name="Zhou L."/>
            <person name="Ni X."/>
            <person name="Tian J."/>
            <person name="Zhou Y."/>
            <person name="Sheng Y."/>
            <person name="Liu T."/>
            <person name="Pan Y."/>
            <person name="Xia L."/>
            <person name="Li J."/>
            <person name="Zhao F."/>
            <person name="Cao W."/>
        </authorList>
    </citation>
    <scope>NUCLEOTIDE SEQUENCE</scope>
    <source>
        <strain evidence="5">Rsan-2018</strain>
        <tissue evidence="5">Larvae</tissue>
    </source>
</reference>
<comment type="caution">
    <text evidence="5">The sequence shown here is derived from an EMBL/GenBank/DDBJ whole genome shotgun (WGS) entry which is preliminary data.</text>
</comment>
<evidence type="ECO:0000256" key="4">
    <source>
        <dbReference type="ARBA" id="ARBA00022839"/>
    </source>
</evidence>
<name>A0A9D4YRU8_RHISA</name>
<evidence type="ECO:0000256" key="1">
    <source>
        <dbReference type="ARBA" id="ARBA00022722"/>
    </source>
</evidence>
<keyword evidence="1" id="KW-0540">Nuclease</keyword>
<evidence type="ECO:0000256" key="2">
    <source>
        <dbReference type="ARBA" id="ARBA00022759"/>
    </source>
</evidence>
<protein>
    <submittedName>
        <fullName evidence="5">Uncharacterized protein</fullName>
    </submittedName>
</protein>
<dbReference type="PANTHER" id="PTHR47526">
    <property type="entry name" value="ATP-DEPENDENT DNA HELICASE"/>
    <property type="match status" value="1"/>
</dbReference>
<sequence>MKQLQGREPEDVMAFLCDVYGPESARHAIELRTRNQASSPAWHQYRNGLVTASIAHGCMTKARTFLRSKKNVTIDPFLKVITQKAQVRTTAMREGAEKEAIARDTYKQWMEAQGHELTIQTVGLVLHPENKMEGKSGRKWLKNFLPEALELEVGVVVETIDGGA</sequence>
<proteinExistence type="predicted"/>
<reference evidence="5" key="1">
    <citation type="journal article" date="2020" name="Cell">
        <title>Large-Scale Comparative Analyses of Tick Genomes Elucidate Their Genetic Diversity and Vector Capacities.</title>
        <authorList>
            <consortium name="Tick Genome and Microbiome Consortium (TIGMIC)"/>
            <person name="Jia N."/>
            <person name="Wang J."/>
            <person name="Shi W."/>
            <person name="Du L."/>
            <person name="Sun Y."/>
            <person name="Zhan W."/>
            <person name="Jiang J.F."/>
            <person name="Wang Q."/>
            <person name="Zhang B."/>
            <person name="Ji P."/>
            <person name="Bell-Sakyi L."/>
            <person name="Cui X.M."/>
            <person name="Yuan T.T."/>
            <person name="Jiang B.G."/>
            <person name="Yang W.F."/>
            <person name="Lam T.T."/>
            <person name="Chang Q.C."/>
            <person name="Ding S.J."/>
            <person name="Wang X.J."/>
            <person name="Zhu J.G."/>
            <person name="Ruan X.D."/>
            <person name="Zhao L."/>
            <person name="Wei J.T."/>
            <person name="Ye R.Z."/>
            <person name="Que T.C."/>
            <person name="Du C.H."/>
            <person name="Zhou Y.H."/>
            <person name="Cheng J.X."/>
            <person name="Dai P.F."/>
            <person name="Guo W.B."/>
            <person name="Han X.H."/>
            <person name="Huang E.J."/>
            <person name="Li L.F."/>
            <person name="Wei W."/>
            <person name="Gao Y.C."/>
            <person name="Liu J.Z."/>
            <person name="Shao H.Z."/>
            <person name="Wang X."/>
            <person name="Wang C.C."/>
            <person name="Yang T.C."/>
            <person name="Huo Q.B."/>
            <person name="Li W."/>
            <person name="Chen H.Y."/>
            <person name="Chen S.E."/>
            <person name="Zhou L.G."/>
            <person name="Ni X.B."/>
            <person name="Tian J.H."/>
            <person name="Sheng Y."/>
            <person name="Liu T."/>
            <person name="Pan Y.S."/>
            <person name="Xia L.Y."/>
            <person name="Li J."/>
            <person name="Zhao F."/>
            <person name="Cao W.C."/>
        </authorList>
    </citation>
    <scope>NUCLEOTIDE SEQUENCE</scope>
    <source>
        <strain evidence="5">Rsan-2018</strain>
    </source>
</reference>